<comment type="similarity">
    <text evidence="1 6">Belongs to the carbohydrate kinase PfkB family.</text>
</comment>
<keyword evidence="2 6" id="KW-0808">Transferase</keyword>
<dbReference type="SUPFAM" id="SSF53613">
    <property type="entry name" value="Ribokinase-like"/>
    <property type="match status" value="1"/>
</dbReference>
<evidence type="ECO:0000259" key="7">
    <source>
        <dbReference type="Pfam" id="PF00294"/>
    </source>
</evidence>
<evidence type="ECO:0000256" key="6">
    <source>
        <dbReference type="PIRNR" id="PIRNR000535"/>
    </source>
</evidence>
<evidence type="ECO:0000256" key="1">
    <source>
        <dbReference type="ARBA" id="ARBA00010688"/>
    </source>
</evidence>
<keyword evidence="9" id="KW-1185">Reference proteome</keyword>
<dbReference type="InterPro" id="IPR011611">
    <property type="entry name" value="PfkB_dom"/>
</dbReference>
<evidence type="ECO:0000256" key="4">
    <source>
        <dbReference type="ARBA" id="ARBA00022777"/>
    </source>
</evidence>
<name>A0ABY1FNH9_9GAMM</name>
<dbReference type="EMBL" id="FOTV01000008">
    <property type="protein sequence ID" value="SFL72169.1"/>
    <property type="molecule type" value="Genomic_DNA"/>
</dbReference>
<accession>A0ABY1FNH9</accession>
<organism evidence="8 9">
    <name type="scientific">Marinobacter salarius</name>
    <dbReference type="NCBI Taxonomy" id="1420917"/>
    <lineage>
        <taxon>Bacteria</taxon>
        <taxon>Pseudomonadati</taxon>
        <taxon>Pseudomonadota</taxon>
        <taxon>Gammaproteobacteria</taxon>
        <taxon>Pseudomonadales</taxon>
        <taxon>Marinobacteraceae</taxon>
        <taxon>Marinobacter</taxon>
    </lineage>
</organism>
<dbReference type="InterPro" id="IPR022463">
    <property type="entry name" value="1-PFruKinase"/>
</dbReference>
<gene>
    <name evidence="8" type="ORF">SAMN04487868_1088</name>
</gene>
<dbReference type="NCBIfam" id="TIGR03828">
    <property type="entry name" value="pfkB"/>
    <property type="match status" value="1"/>
</dbReference>
<protein>
    <recommendedName>
        <fullName evidence="6">Phosphofructokinase</fullName>
    </recommendedName>
</protein>
<dbReference type="Gene3D" id="3.40.1190.20">
    <property type="match status" value="1"/>
</dbReference>
<evidence type="ECO:0000313" key="8">
    <source>
        <dbReference type="EMBL" id="SFL72169.1"/>
    </source>
</evidence>
<proteinExistence type="inferred from homology"/>
<dbReference type="PANTHER" id="PTHR46566">
    <property type="entry name" value="1-PHOSPHOFRUCTOKINASE-RELATED"/>
    <property type="match status" value="1"/>
</dbReference>
<feature type="domain" description="Carbohydrate kinase PfkB" evidence="7">
    <location>
        <begin position="13"/>
        <end position="294"/>
    </location>
</feature>
<dbReference type="PIRSF" id="PIRSF000535">
    <property type="entry name" value="1PFK/6PFK/LacC"/>
    <property type="match status" value="1"/>
</dbReference>
<dbReference type="PANTHER" id="PTHR46566:SF5">
    <property type="entry name" value="1-PHOSPHOFRUCTOKINASE"/>
    <property type="match status" value="1"/>
</dbReference>
<evidence type="ECO:0000313" key="9">
    <source>
        <dbReference type="Proteomes" id="UP000199211"/>
    </source>
</evidence>
<dbReference type="RefSeq" id="WP_091642456.1">
    <property type="nucleotide sequence ID" value="NZ_DCAM01000034.1"/>
</dbReference>
<dbReference type="Pfam" id="PF00294">
    <property type="entry name" value="PfkB"/>
    <property type="match status" value="1"/>
</dbReference>
<sequence length="333" mass="35163">MARVLTITLNPALDLNAETDSIRLGNVNRSRSTRLEAAGKGINLGRVLSRLGHTVTVSGLLGEINAAPFDRLFSSDILADHFVRIPGQNRINVKIAEGDGRVTDLNGPGFDVPADALDRLKARLGNLKNRFDAVAIAGSLPGGFQPEALAELVTLAREADIPVWLDTSGAGLTAGLKALPDGIKPNTEELAEWAGHPLESLDAIAEAGRSLQATGIANVVISMGEKGVLWLSPKGNWQALPPPVTATSTVCAGDTLLAGMIHGLLEHHHPEQVLSTATALSAECVRHIGVGDPMADDFIQLIQQTRVTLFTSFTSFTSVTPWPGHNNNGEIPS</sequence>
<evidence type="ECO:0000256" key="5">
    <source>
        <dbReference type="ARBA" id="ARBA00022840"/>
    </source>
</evidence>
<evidence type="ECO:0000256" key="3">
    <source>
        <dbReference type="ARBA" id="ARBA00022741"/>
    </source>
</evidence>
<dbReference type="CDD" id="cd01164">
    <property type="entry name" value="FruK_PfkB_like"/>
    <property type="match status" value="1"/>
</dbReference>
<dbReference type="InterPro" id="IPR029056">
    <property type="entry name" value="Ribokinase-like"/>
</dbReference>
<dbReference type="NCBIfam" id="TIGR03168">
    <property type="entry name" value="1-PFK"/>
    <property type="match status" value="1"/>
</dbReference>
<comment type="caution">
    <text evidence="8">The sequence shown here is derived from an EMBL/GenBank/DDBJ whole genome shotgun (WGS) entry which is preliminary data.</text>
</comment>
<dbReference type="Proteomes" id="UP000199211">
    <property type="component" value="Unassembled WGS sequence"/>
</dbReference>
<keyword evidence="3" id="KW-0547">Nucleotide-binding</keyword>
<reference evidence="8 9" key="1">
    <citation type="submission" date="2016-10" db="EMBL/GenBank/DDBJ databases">
        <authorList>
            <person name="Varghese N."/>
            <person name="Submissions S."/>
        </authorList>
    </citation>
    <scope>NUCLEOTIDE SEQUENCE [LARGE SCALE GENOMIC DNA]</scope>
    <source>
        <strain evidence="8 9">DSM 26291</strain>
    </source>
</reference>
<keyword evidence="4" id="KW-0418">Kinase</keyword>
<dbReference type="InterPro" id="IPR017583">
    <property type="entry name" value="Tagatose/fructose_Pkinase"/>
</dbReference>
<keyword evidence="5" id="KW-0067">ATP-binding</keyword>
<evidence type="ECO:0000256" key="2">
    <source>
        <dbReference type="ARBA" id="ARBA00022679"/>
    </source>
</evidence>